<feature type="compositionally biased region" description="Polar residues" evidence="2">
    <location>
        <begin position="87"/>
        <end position="96"/>
    </location>
</feature>
<feature type="compositionally biased region" description="Low complexity" evidence="2">
    <location>
        <begin position="97"/>
        <end position="113"/>
    </location>
</feature>
<keyword evidence="4" id="KW-1185">Reference proteome</keyword>
<reference evidence="3" key="1">
    <citation type="submission" date="2023-03" db="EMBL/GenBank/DDBJ databases">
        <authorList>
            <person name="Steffen K."/>
            <person name="Cardenas P."/>
        </authorList>
    </citation>
    <scope>NUCLEOTIDE SEQUENCE</scope>
</reference>
<evidence type="ECO:0000256" key="1">
    <source>
        <dbReference type="SAM" id="Coils"/>
    </source>
</evidence>
<evidence type="ECO:0000313" key="4">
    <source>
        <dbReference type="Proteomes" id="UP001174909"/>
    </source>
</evidence>
<gene>
    <name evidence="3" type="ORF">GBAR_LOCUS29537</name>
</gene>
<evidence type="ECO:0000313" key="3">
    <source>
        <dbReference type="EMBL" id="CAI8054038.1"/>
    </source>
</evidence>
<dbReference type="EMBL" id="CASHTH010004136">
    <property type="protein sequence ID" value="CAI8054038.1"/>
    <property type="molecule type" value="Genomic_DNA"/>
</dbReference>
<feature type="region of interest" description="Disordered" evidence="2">
    <location>
        <begin position="1"/>
        <end position="119"/>
    </location>
</feature>
<feature type="coiled-coil region" evidence="1">
    <location>
        <begin position="147"/>
        <end position="181"/>
    </location>
</feature>
<accession>A0AA35XCU6</accession>
<evidence type="ECO:0000256" key="2">
    <source>
        <dbReference type="SAM" id="MobiDB-lite"/>
    </source>
</evidence>
<keyword evidence="1" id="KW-0175">Coiled coil</keyword>
<feature type="compositionally biased region" description="Acidic residues" evidence="2">
    <location>
        <begin position="28"/>
        <end position="38"/>
    </location>
</feature>
<dbReference type="AlphaFoldDB" id="A0AA35XCU6"/>
<name>A0AA35XCU6_GEOBA</name>
<organism evidence="3 4">
    <name type="scientific">Geodia barretti</name>
    <name type="common">Barrett's horny sponge</name>
    <dbReference type="NCBI Taxonomy" id="519541"/>
    <lineage>
        <taxon>Eukaryota</taxon>
        <taxon>Metazoa</taxon>
        <taxon>Porifera</taxon>
        <taxon>Demospongiae</taxon>
        <taxon>Heteroscleromorpha</taxon>
        <taxon>Tetractinellida</taxon>
        <taxon>Astrophorina</taxon>
        <taxon>Geodiidae</taxon>
        <taxon>Geodia</taxon>
    </lineage>
</organism>
<comment type="caution">
    <text evidence="3">The sequence shown here is derived from an EMBL/GenBank/DDBJ whole genome shotgun (WGS) entry which is preliminary data.</text>
</comment>
<protein>
    <submittedName>
        <fullName evidence="3">Uncharacterized protein</fullName>
    </submittedName>
</protein>
<dbReference type="Proteomes" id="UP001174909">
    <property type="component" value="Unassembled WGS sequence"/>
</dbReference>
<sequence length="234" mass="25660">MSVHQTFIEPDPSLLVESPGAPTILSDSEADSQPEDGYEFSPSPPPAKKVSSLWSKEGVASMDQESADDEEHSNTPSWAVELRSGLETPSSQLTMASSEESSVTTPLTTPSTRLGKRKRLLPKLAPDASPSTSSTCSNNSDILQQILLEVKCSNKALKDKVTQLEKTVNALEKTAQSKKKMKVAPSREERDAVRKVYKSLSDSGDDDFGWNMELLRKSWCKTVSLYCLTVQLLH</sequence>
<proteinExistence type="predicted"/>